<reference evidence="1 2" key="1">
    <citation type="journal article" date="2015" name="Nature">
        <title>rRNA introns, odd ribosomes, and small enigmatic genomes across a large radiation of phyla.</title>
        <authorList>
            <person name="Brown C.T."/>
            <person name="Hug L.A."/>
            <person name="Thomas B.C."/>
            <person name="Sharon I."/>
            <person name="Castelle C.J."/>
            <person name="Singh A."/>
            <person name="Wilkins M.J."/>
            <person name="Williams K.H."/>
            <person name="Banfield J.F."/>
        </authorList>
    </citation>
    <scope>NUCLEOTIDE SEQUENCE [LARGE SCALE GENOMIC DNA]</scope>
</reference>
<sequence>MPGDKFWVVNQEAKRVIEEFPEDQELRAYLEAQLEDWPAKAGELMQRQSQIDQEELEVRTRMRTL</sequence>
<dbReference type="EMBL" id="LBSJ01000044">
    <property type="protein sequence ID" value="KKQ13811.1"/>
    <property type="molecule type" value="Genomic_DNA"/>
</dbReference>
<organism evidence="1 2">
    <name type="scientific">Candidatus Daviesbacteria bacterium GW2011_GWA1_36_8</name>
    <dbReference type="NCBI Taxonomy" id="1618417"/>
    <lineage>
        <taxon>Bacteria</taxon>
        <taxon>Candidatus Daviesiibacteriota</taxon>
    </lineage>
</organism>
<comment type="caution">
    <text evidence="1">The sequence shown here is derived from an EMBL/GenBank/DDBJ whole genome shotgun (WGS) entry which is preliminary data.</text>
</comment>
<protein>
    <submittedName>
        <fullName evidence="1">Uncharacterized protein</fullName>
    </submittedName>
</protein>
<name>A0A0G0ICJ5_9BACT</name>
<dbReference type="AlphaFoldDB" id="A0A0G0ICJ5"/>
<evidence type="ECO:0000313" key="1">
    <source>
        <dbReference type="EMBL" id="KKQ13811.1"/>
    </source>
</evidence>
<evidence type="ECO:0000313" key="2">
    <source>
        <dbReference type="Proteomes" id="UP000034448"/>
    </source>
</evidence>
<dbReference type="Proteomes" id="UP000034448">
    <property type="component" value="Unassembled WGS sequence"/>
</dbReference>
<gene>
    <name evidence="1" type="ORF">US28_C0044G0014</name>
</gene>
<proteinExistence type="predicted"/>
<accession>A0A0G0ICJ5</accession>